<dbReference type="AlphaFoldDB" id="A0A9N8DRY3"/>
<proteinExistence type="predicted"/>
<evidence type="ECO:0000313" key="4">
    <source>
        <dbReference type="Proteomes" id="UP001153069"/>
    </source>
</evidence>
<protein>
    <submittedName>
        <fullName evidence="3">Uncharacterized protein</fullName>
    </submittedName>
</protein>
<feature type="region of interest" description="Disordered" evidence="1">
    <location>
        <begin position="209"/>
        <end position="228"/>
    </location>
</feature>
<feature type="compositionally biased region" description="Low complexity" evidence="1">
    <location>
        <begin position="328"/>
        <end position="354"/>
    </location>
</feature>
<keyword evidence="2" id="KW-0812">Transmembrane</keyword>
<keyword evidence="2" id="KW-0472">Membrane</keyword>
<keyword evidence="4" id="KW-1185">Reference proteome</keyword>
<feature type="compositionally biased region" description="Basic and acidic residues" evidence="1">
    <location>
        <begin position="1"/>
        <end position="17"/>
    </location>
</feature>
<comment type="caution">
    <text evidence="3">The sequence shown here is derived from an EMBL/GenBank/DDBJ whole genome shotgun (WGS) entry which is preliminary data.</text>
</comment>
<organism evidence="3 4">
    <name type="scientific">Seminavis robusta</name>
    <dbReference type="NCBI Taxonomy" id="568900"/>
    <lineage>
        <taxon>Eukaryota</taxon>
        <taxon>Sar</taxon>
        <taxon>Stramenopiles</taxon>
        <taxon>Ochrophyta</taxon>
        <taxon>Bacillariophyta</taxon>
        <taxon>Bacillariophyceae</taxon>
        <taxon>Bacillariophycidae</taxon>
        <taxon>Naviculales</taxon>
        <taxon>Naviculaceae</taxon>
        <taxon>Seminavis</taxon>
    </lineage>
</organism>
<name>A0A9N8DRY3_9STRA</name>
<feature type="region of interest" description="Disordered" evidence="1">
    <location>
        <begin position="88"/>
        <end position="110"/>
    </location>
</feature>
<feature type="region of interest" description="Disordered" evidence="1">
    <location>
        <begin position="328"/>
        <end position="376"/>
    </location>
</feature>
<gene>
    <name evidence="3" type="ORF">SEMRO_309_G113750.1</name>
</gene>
<evidence type="ECO:0000256" key="2">
    <source>
        <dbReference type="SAM" id="Phobius"/>
    </source>
</evidence>
<feature type="region of interest" description="Disordered" evidence="1">
    <location>
        <begin position="1"/>
        <end position="48"/>
    </location>
</feature>
<feature type="compositionally biased region" description="Pro residues" evidence="1">
    <location>
        <begin position="355"/>
        <end position="376"/>
    </location>
</feature>
<dbReference type="EMBL" id="CAICTM010000308">
    <property type="protein sequence ID" value="CAB9507504.1"/>
    <property type="molecule type" value="Genomic_DNA"/>
</dbReference>
<evidence type="ECO:0000313" key="3">
    <source>
        <dbReference type="EMBL" id="CAB9507504.1"/>
    </source>
</evidence>
<sequence length="480" mass="55015">MSAEEERIPINRNTDNDVRDEEATQTGDAETLVDRPSRRGRRRRTSNQGLKRAQKIGICLLIALTLVVGVAIAVVLLLPARESTSKNIANDVLPEPPSSGSDNNNDNKENGNIFLAQHSTIAPSRVLKAPTVPQMGCRRDRFDNEGNFEENNHLFAGSFVCSDDVDQRYMFGIDPDTANLIWRDTLTGQVKTYYWNEWHRQYLEDQKKRQRQLKDEPEKQRELESSTDNTDREFYEFRFQKNATDPSESAEIHEYQLSKNYTATHRGECVQWIRHDDDHDKFVSLTMIHFNCTMEDLHVQIADRNFTGIVEAETGLVEFAAGAIVERPAPSASPSATPTSTTTPSATPTASPTQRPTPLPTLPPTNPPTSSPSMSPTPEPLILDYYFTLSTKADFRIWRIQRTEDYQIREKVLHWELKSTYDIDTVYVDCLFTHDCPYMHLHQDGVMVLAWLDFENSQWSDGWMEKNIRRCYEFDTPDTL</sequence>
<accession>A0A9N8DRY3</accession>
<reference evidence="3" key="1">
    <citation type="submission" date="2020-06" db="EMBL/GenBank/DDBJ databases">
        <authorList>
            <consortium name="Plant Systems Biology data submission"/>
        </authorList>
    </citation>
    <scope>NUCLEOTIDE SEQUENCE</scope>
    <source>
        <strain evidence="3">D6</strain>
    </source>
</reference>
<evidence type="ECO:0000256" key="1">
    <source>
        <dbReference type="SAM" id="MobiDB-lite"/>
    </source>
</evidence>
<keyword evidence="2" id="KW-1133">Transmembrane helix</keyword>
<dbReference type="Proteomes" id="UP001153069">
    <property type="component" value="Unassembled WGS sequence"/>
</dbReference>
<feature type="transmembrane region" description="Helical" evidence="2">
    <location>
        <begin position="56"/>
        <end position="78"/>
    </location>
</feature>